<gene>
    <name evidence="1" type="ORF">S12H4_62270</name>
</gene>
<proteinExistence type="predicted"/>
<dbReference type="EMBL" id="BARW01041693">
    <property type="protein sequence ID" value="GAJ17470.1"/>
    <property type="molecule type" value="Genomic_DNA"/>
</dbReference>
<dbReference type="AlphaFoldDB" id="X1VYQ5"/>
<feature type="non-terminal residue" evidence="1">
    <location>
        <position position="75"/>
    </location>
</feature>
<reference evidence="1" key="1">
    <citation type="journal article" date="2014" name="Front. Microbiol.">
        <title>High frequency of phylogenetically diverse reductive dehalogenase-homologous genes in deep subseafloor sedimentary metagenomes.</title>
        <authorList>
            <person name="Kawai M."/>
            <person name="Futagami T."/>
            <person name="Toyoda A."/>
            <person name="Takaki Y."/>
            <person name="Nishi S."/>
            <person name="Hori S."/>
            <person name="Arai W."/>
            <person name="Tsubouchi T."/>
            <person name="Morono Y."/>
            <person name="Uchiyama I."/>
            <person name="Ito T."/>
            <person name="Fujiyama A."/>
            <person name="Inagaki F."/>
            <person name="Takami H."/>
        </authorList>
    </citation>
    <scope>NUCLEOTIDE SEQUENCE</scope>
    <source>
        <strain evidence="1">Expedition CK06-06</strain>
    </source>
</reference>
<protein>
    <submittedName>
        <fullName evidence="1">Uncharacterized protein</fullName>
    </submittedName>
</protein>
<organism evidence="1">
    <name type="scientific">marine sediment metagenome</name>
    <dbReference type="NCBI Taxonomy" id="412755"/>
    <lineage>
        <taxon>unclassified sequences</taxon>
        <taxon>metagenomes</taxon>
        <taxon>ecological metagenomes</taxon>
    </lineage>
</organism>
<comment type="caution">
    <text evidence="1">The sequence shown here is derived from an EMBL/GenBank/DDBJ whole genome shotgun (WGS) entry which is preliminary data.</text>
</comment>
<accession>X1VYQ5</accession>
<name>X1VYQ5_9ZZZZ</name>
<evidence type="ECO:0000313" key="1">
    <source>
        <dbReference type="EMBL" id="GAJ17470.1"/>
    </source>
</evidence>
<sequence length="75" mass="8566">MRSRKQELGVFGCKKDKLKNLCGGLINIFWLLSKIMSENIEMFDEGYVDMSVVRCKYGKSCISPSEVCSEVDSYK</sequence>